<feature type="domain" description="DYW" evidence="1">
    <location>
        <begin position="5"/>
        <end position="88"/>
    </location>
</feature>
<organism evidence="2 3">
    <name type="scientific">Sphagnum troendelagicum</name>
    <dbReference type="NCBI Taxonomy" id="128251"/>
    <lineage>
        <taxon>Eukaryota</taxon>
        <taxon>Viridiplantae</taxon>
        <taxon>Streptophyta</taxon>
        <taxon>Embryophyta</taxon>
        <taxon>Bryophyta</taxon>
        <taxon>Sphagnophytina</taxon>
        <taxon>Sphagnopsida</taxon>
        <taxon>Sphagnales</taxon>
        <taxon>Sphagnaceae</taxon>
        <taxon>Sphagnum</taxon>
    </lineage>
</organism>
<evidence type="ECO:0000259" key="1">
    <source>
        <dbReference type="Pfam" id="PF14432"/>
    </source>
</evidence>
<dbReference type="InterPro" id="IPR032867">
    <property type="entry name" value="DYW_dom"/>
</dbReference>
<proteinExistence type="predicted"/>
<evidence type="ECO:0000313" key="3">
    <source>
        <dbReference type="Proteomes" id="UP001497512"/>
    </source>
</evidence>
<protein>
    <recommendedName>
        <fullName evidence="1">DYW domain-containing protein</fullName>
    </recommendedName>
</protein>
<accession>A0ABP0UTK9</accession>
<name>A0ABP0UTK9_9BRYO</name>
<evidence type="ECO:0000313" key="2">
    <source>
        <dbReference type="EMBL" id="CAK9229248.1"/>
    </source>
</evidence>
<dbReference type="Pfam" id="PF14432">
    <property type="entry name" value="DYW_deaminase"/>
    <property type="match status" value="1"/>
</dbReference>
<gene>
    <name evidence="2" type="ORF">CSSPTR1EN2_LOCUS19638</name>
</gene>
<dbReference type="EMBL" id="OZ019898">
    <property type="protein sequence ID" value="CAK9229248.1"/>
    <property type="molecule type" value="Genomic_DNA"/>
</dbReference>
<reference evidence="2" key="1">
    <citation type="submission" date="2024-02" db="EMBL/GenBank/DDBJ databases">
        <authorList>
            <consortium name="ELIXIR-Norway"/>
            <consortium name="Elixir Norway"/>
        </authorList>
    </citation>
    <scope>NUCLEOTIDE SEQUENCE</scope>
</reference>
<sequence length="94" mass="10876">MEEGGYAPDTCWVLHDVDEEKKKQLLCCHSEKLAIVLGLISTPPDTVLHIRKNLHMCGDCHAATKFISKLQWWEIVARDTSCFHHFKDVMWLLL</sequence>
<dbReference type="Proteomes" id="UP001497512">
    <property type="component" value="Chromosome 6"/>
</dbReference>
<keyword evidence="3" id="KW-1185">Reference proteome</keyword>